<dbReference type="SUPFAM" id="SSF52540">
    <property type="entry name" value="P-loop containing nucleoside triphosphate hydrolases"/>
    <property type="match status" value="1"/>
</dbReference>
<dbReference type="PANTHER" id="PTHR13696:SF52">
    <property type="entry name" value="PARA FAMILY PROTEIN CT_582"/>
    <property type="match status" value="1"/>
</dbReference>
<dbReference type="EMBL" id="CP043316">
    <property type="protein sequence ID" value="QEK38509.1"/>
    <property type="molecule type" value="Genomic_DNA"/>
</dbReference>
<proteinExistence type="predicted"/>
<name>A0A5C0UFF2_9PROT</name>
<gene>
    <name evidence="4" type="ORF">FZC34_01125</name>
</gene>
<protein>
    <recommendedName>
        <fullName evidence="2">Chromosome partitioning protein ParA</fullName>
    </recommendedName>
</protein>
<dbReference type="KEGG" id="cpri:FZC34_01125"/>
<evidence type="ECO:0000256" key="2">
    <source>
        <dbReference type="ARBA" id="ARBA00074747"/>
    </source>
</evidence>
<feature type="domain" description="AAA" evidence="3">
    <location>
        <begin position="5"/>
        <end position="183"/>
    </location>
</feature>
<dbReference type="Pfam" id="PF13614">
    <property type="entry name" value="AAA_31"/>
    <property type="match status" value="1"/>
</dbReference>
<accession>A0A5C0UFF2</accession>
<dbReference type="Gene3D" id="3.40.50.300">
    <property type="entry name" value="P-loop containing nucleotide triphosphate hydrolases"/>
    <property type="match status" value="1"/>
</dbReference>
<dbReference type="RefSeq" id="WP_148971625.1">
    <property type="nucleotide sequence ID" value="NZ_CP043316.1"/>
</dbReference>
<dbReference type="OrthoDB" id="9815116at2"/>
<dbReference type="CDD" id="cd02042">
    <property type="entry name" value="ParAB_family"/>
    <property type="match status" value="1"/>
</dbReference>
<comment type="function">
    <text evidence="1">Involved in chromosome partition. Localize to both poles of the predivisional cell following completion of DNA replication.</text>
</comment>
<dbReference type="FunFam" id="3.40.50.300:FF:000285">
    <property type="entry name" value="Sporulation initiation inhibitor Soj"/>
    <property type="match status" value="1"/>
</dbReference>
<evidence type="ECO:0000259" key="3">
    <source>
        <dbReference type="Pfam" id="PF13614"/>
    </source>
</evidence>
<dbReference type="InterPro" id="IPR025669">
    <property type="entry name" value="AAA_dom"/>
</dbReference>
<sequence length="257" mass="28573">MSEVKILSVTNQKGGVGKTTTCVNLSTALAALGKKVLLIDMDAQGNATTALSVDKDSDNNSYDLLVGSVKHSEEFAPNHIETFIPNLYCIPSSKNLSALDIELANTENREYILKHSLENIKDNYDYIFIDCPPALNMITLNAFVASNSLIIPVQCEFYSLEGIAQLLETIHAVQSQLNKDLKIEGILMTMFDKRNILANNVLKDVKEHFGDYLYDTIIPRNVRLSEAPSFGKPVIMYDINCSGSQAYLQLAKEFLER</sequence>
<dbReference type="Proteomes" id="UP000325004">
    <property type="component" value="Chromosome"/>
</dbReference>
<evidence type="ECO:0000313" key="5">
    <source>
        <dbReference type="Proteomes" id="UP000325004"/>
    </source>
</evidence>
<evidence type="ECO:0000313" key="4">
    <source>
        <dbReference type="EMBL" id="QEK38509.1"/>
    </source>
</evidence>
<evidence type="ECO:0000256" key="1">
    <source>
        <dbReference type="ARBA" id="ARBA00057242"/>
    </source>
</evidence>
<organism evidence="4 5">
    <name type="scientific">Candidatus Cytomitobacter primus</name>
    <dbReference type="NCBI Taxonomy" id="2066024"/>
    <lineage>
        <taxon>Bacteria</taxon>
        <taxon>Pseudomonadati</taxon>
        <taxon>Pseudomonadota</taxon>
        <taxon>Alphaproteobacteria</taxon>
        <taxon>Holosporales</taxon>
        <taxon>Holosporaceae</taxon>
        <taxon>Candidatus Cytomitobacter</taxon>
    </lineage>
</organism>
<keyword evidence="5" id="KW-1185">Reference proteome</keyword>
<dbReference type="InterPro" id="IPR050678">
    <property type="entry name" value="DNA_Partitioning_ATPase"/>
</dbReference>
<dbReference type="InterPro" id="IPR027417">
    <property type="entry name" value="P-loop_NTPase"/>
</dbReference>
<reference evidence="4 5" key="1">
    <citation type="submission" date="2019-08" db="EMBL/GenBank/DDBJ databases">
        <title>Highly reduced genomes of protist endosymbionts show evolutionary convergence.</title>
        <authorList>
            <person name="George E."/>
            <person name="Husnik F."/>
            <person name="Tashyreva D."/>
            <person name="Prokopchuk G."/>
            <person name="Horak A."/>
            <person name="Kwong W.K."/>
            <person name="Lukes J."/>
            <person name="Keeling P.J."/>
        </authorList>
    </citation>
    <scope>NUCLEOTIDE SEQUENCE [LARGE SCALE GENOMIC DNA]</scope>
    <source>
        <strain evidence="4">1604LC</strain>
    </source>
</reference>
<dbReference type="AlphaFoldDB" id="A0A5C0UFF2"/>
<dbReference type="PANTHER" id="PTHR13696">
    <property type="entry name" value="P-LOOP CONTAINING NUCLEOSIDE TRIPHOSPHATE HYDROLASE"/>
    <property type="match status" value="1"/>
</dbReference>